<evidence type="ECO:0000313" key="2">
    <source>
        <dbReference type="Proteomes" id="UP000019141"/>
    </source>
</evidence>
<dbReference type="SUPFAM" id="SSF88723">
    <property type="entry name" value="PIN domain-like"/>
    <property type="match status" value="1"/>
</dbReference>
<name>W4L5D6_ENTF1</name>
<dbReference type="PANTHER" id="PTHR39550:SF1">
    <property type="entry name" value="SLL0658 PROTEIN"/>
    <property type="match status" value="1"/>
</dbReference>
<dbReference type="PANTHER" id="PTHR39550">
    <property type="entry name" value="SLL0658 PROTEIN"/>
    <property type="match status" value="1"/>
</dbReference>
<evidence type="ECO:0008006" key="3">
    <source>
        <dbReference type="Google" id="ProtNLM"/>
    </source>
</evidence>
<dbReference type="EMBL" id="AZHW01001350">
    <property type="protein sequence ID" value="ETW92890.1"/>
    <property type="molecule type" value="Genomic_DNA"/>
</dbReference>
<dbReference type="Proteomes" id="UP000019141">
    <property type="component" value="Unassembled WGS sequence"/>
</dbReference>
<comment type="caution">
    <text evidence="1">The sequence shown here is derived from an EMBL/GenBank/DDBJ whole genome shotgun (WGS) entry which is preliminary data.</text>
</comment>
<sequence>MLVIADTFPLNYLILIDRVNVLPTLYERVLVPQTVIEELRHPRTPSVVRTWSEHPPAWLDVRHIDAVPDAILWNLDAGERAAILLAQALDADLFLTDDRGARRVAEQRGLAVLGTLGVLAQAADQRLIDLETALVQLQSTNFRMTPEMVQRLLTRDAQRKGCSP</sequence>
<keyword evidence="2" id="KW-1185">Reference proteome</keyword>
<dbReference type="HOGENOM" id="CLU_115769_0_2_7"/>
<accession>W4L5D6</accession>
<dbReference type="AlphaFoldDB" id="W4L5D6"/>
<dbReference type="Pfam" id="PF11848">
    <property type="entry name" value="DUF3368"/>
    <property type="match status" value="1"/>
</dbReference>
<proteinExistence type="predicted"/>
<evidence type="ECO:0000313" key="1">
    <source>
        <dbReference type="EMBL" id="ETW92890.1"/>
    </source>
</evidence>
<dbReference type="InterPro" id="IPR029060">
    <property type="entry name" value="PIN-like_dom_sf"/>
</dbReference>
<protein>
    <recommendedName>
        <fullName evidence="3">DUF3368 domain-containing protein</fullName>
    </recommendedName>
</protein>
<gene>
    <name evidence="1" type="ORF">ETSY1_41680</name>
</gene>
<reference evidence="1 2" key="1">
    <citation type="journal article" date="2014" name="Nature">
        <title>An environmental bacterial taxon with a large and distinct metabolic repertoire.</title>
        <authorList>
            <person name="Wilson M.C."/>
            <person name="Mori T."/>
            <person name="Ruckert C."/>
            <person name="Uria A.R."/>
            <person name="Helf M.J."/>
            <person name="Takada K."/>
            <person name="Gernert C."/>
            <person name="Steffens U.A."/>
            <person name="Heycke N."/>
            <person name="Schmitt S."/>
            <person name="Rinke C."/>
            <person name="Helfrich E.J."/>
            <person name="Brachmann A.O."/>
            <person name="Gurgui C."/>
            <person name="Wakimoto T."/>
            <person name="Kracht M."/>
            <person name="Crusemann M."/>
            <person name="Hentschel U."/>
            <person name="Abe I."/>
            <person name="Matsunaga S."/>
            <person name="Kalinowski J."/>
            <person name="Takeyama H."/>
            <person name="Piel J."/>
        </authorList>
    </citation>
    <scope>NUCLEOTIDE SEQUENCE [LARGE SCALE GENOMIC DNA]</scope>
    <source>
        <strain evidence="2">TSY1</strain>
    </source>
</reference>
<dbReference type="InterPro" id="IPR021799">
    <property type="entry name" value="PIN-like_prokaryotic"/>
</dbReference>
<organism evidence="1 2">
    <name type="scientific">Entotheonella factor</name>
    <dbReference type="NCBI Taxonomy" id="1429438"/>
    <lineage>
        <taxon>Bacteria</taxon>
        <taxon>Pseudomonadati</taxon>
        <taxon>Nitrospinota/Tectimicrobiota group</taxon>
        <taxon>Candidatus Tectimicrobiota</taxon>
        <taxon>Candidatus Entotheonellia</taxon>
        <taxon>Candidatus Entotheonellales</taxon>
        <taxon>Candidatus Entotheonellaceae</taxon>
        <taxon>Candidatus Entotheonella</taxon>
    </lineage>
</organism>